<reference evidence="3 4" key="1">
    <citation type="submission" date="2018-05" db="EMBL/GenBank/DDBJ databases">
        <title>Genomic Encyclopedia of Type Strains, Phase IV (KMG-V): Genome sequencing to study the core and pangenomes of soil and plant-associated prokaryotes.</title>
        <authorList>
            <person name="Whitman W."/>
        </authorList>
    </citation>
    <scope>NUCLEOTIDE SEQUENCE [LARGE SCALE GENOMIC DNA]</scope>
    <source>
        <strain evidence="3 4">SLV-132</strain>
    </source>
</reference>
<sequence>MQTQTRITPARITQVTAASLLLIGLTIGGCGGDNNGGQSASAPAANTPTDTPVTVPSVPAAKTYTIGGTVTGLGSSQSVVLQNNGVDALSIGVSGSFTFATAVEGAYAVTVSTQPTGQTCTVTHGSGTATANVTDVAVSCVNNPAPEAQVTAFAGSATGGFTDGPIATATFLSPQGIVFDASGNMYVTDTENSAIRRITPGGLVSTVAGTNTVGFVNGPAASARFRYPSETLFNTSGDMYILDQGNNAIRLFDGTTVSTLAGSAAGTAGYTEGTGAAARFSSPVSAAMDAGGNLYVTDFSNHVIRRVTPAGVVTTLAGSGATGSVDGTGTAATFISPIAIKMDSHGDFFVVDISANKIRKVTAAGVVTTFAGSGVAAVVDGTGTAAQFNGPNGLAIDADDNLYVADRNGNTIRKITPAGVVTTIAGSGTAGSANGNGSTAQFDAPLSVSIDSARNLYVTELNRNTIRKITLP</sequence>
<dbReference type="InterPro" id="IPR011042">
    <property type="entry name" value="6-blade_b-propeller_TolB-like"/>
</dbReference>
<dbReference type="SUPFAM" id="SSF101898">
    <property type="entry name" value="NHL repeat"/>
    <property type="match status" value="1"/>
</dbReference>
<dbReference type="RefSeq" id="WP_109584234.1">
    <property type="nucleotide sequence ID" value="NZ_QGGT01000003.1"/>
</dbReference>
<dbReference type="CDD" id="cd14953">
    <property type="entry name" value="NHL_like_1"/>
    <property type="match status" value="1"/>
</dbReference>
<dbReference type="EMBL" id="QGGT01000003">
    <property type="protein sequence ID" value="PWK34185.1"/>
    <property type="molecule type" value="Genomic_DNA"/>
</dbReference>
<gene>
    <name evidence="3" type="ORF">C7419_103504</name>
</gene>
<keyword evidence="1" id="KW-0677">Repeat</keyword>
<dbReference type="InterPro" id="IPR001258">
    <property type="entry name" value="NHL_repeat"/>
</dbReference>
<dbReference type="PANTHER" id="PTHR13833:SF71">
    <property type="entry name" value="NHL DOMAIN-CONTAINING PROTEIN"/>
    <property type="match status" value="1"/>
</dbReference>
<accession>A0A316EQ19</accession>
<evidence type="ECO:0000313" key="4">
    <source>
        <dbReference type="Proteomes" id="UP000245754"/>
    </source>
</evidence>
<name>A0A316EQ19_9BURK</name>
<dbReference type="PROSITE" id="PS51257">
    <property type="entry name" value="PROKAR_LIPOPROTEIN"/>
    <property type="match status" value="1"/>
</dbReference>
<keyword evidence="4" id="KW-1185">Reference proteome</keyword>
<evidence type="ECO:0000313" key="3">
    <source>
        <dbReference type="EMBL" id="PWK34185.1"/>
    </source>
</evidence>
<dbReference type="AlphaFoldDB" id="A0A316EQ19"/>
<dbReference type="Proteomes" id="UP000245754">
    <property type="component" value="Unassembled WGS sequence"/>
</dbReference>
<dbReference type="PROSITE" id="PS51125">
    <property type="entry name" value="NHL"/>
    <property type="match status" value="1"/>
</dbReference>
<evidence type="ECO:0000256" key="2">
    <source>
        <dbReference type="PROSITE-ProRule" id="PRU00504"/>
    </source>
</evidence>
<feature type="repeat" description="NHL" evidence="2">
    <location>
        <begin position="383"/>
        <end position="418"/>
    </location>
</feature>
<organism evidence="3 4">
    <name type="scientific">Cupriavidus plantarum</name>
    <dbReference type="NCBI Taxonomy" id="942865"/>
    <lineage>
        <taxon>Bacteria</taxon>
        <taxon>Pseudomonadati</taxon>
        <taxon>Pseudomonadota</taxon>
        <taxon>Betaproteobacteria</taxon>
        <taxon>Burkholderiales</taxon>
        <taxon>Burkholderiaceae</taxon>
        <taxon>Cupriavidus</taxon>
    </lineage>
</organism>
<dbReference type="Gene3D" id="2.120.10.30">
    <property type="entry name" value="TolB, C-terminal domain"/>
    <property type="match status" value="4"/>
</dbReference>
<evidence type="ECO:0000256" key="1">
    <source>
        <dbReference type="ARBA" id="ARBA00022737"/>
    </source>
</evidence>
<dbReference type="PANTHER" id="PTHR13833">
    <property type="match status" value="1"/>
</dbReference>
<protein>
    <submittedName>
        <fullName evidence="3">Sugar lactone lactonase YvrE</fullName>
    </submittedName>
</protein>
<dbReference type="Pfam" id="PF01436">
    <property type="entry name" value="NHL"/>
    <property type="match status" value="1"/>
</dbReference>
<comment type="caution">
    <text evidence="3">The sequence shown here is derived from an EMBL/GenBank/DDBJ whole genome shotgun (WGS) entry which is preliminary data.</text>
</comment>
<proteinExistence type="predicted"/>